<dbReference type="Proteomes" id="UP000630923">
    <property type="component" value="Unassembled WGS sequence"/>
</dbReference>
<dbReference type="InterPro" id="IPR016989">
    <property type="entry name" value="Atp1_alphaprobac"/>
</dbReference>
<keyword evidence="5" id="KW-1185">Reference proteome</keyword>
<evidence type="ECO:0000313" key="5">
    <source>
        <dbReference type="Proteomes" id="UP000630923"/>
    </source>
</evidence>
<name>A0A919AZQ8_9PROT</name>
<protein>
    <recommendedName>
        <fullName evidence="1">ATP synthase protein I</fullName>
    </recommendedName>
</protein>
<comment type="similarity">
    <text evidence="1">Belongs to the bacterial AtpI family.</text>
</comment>
<feature type="transmembrane region" description="Helical" evidence="3">
    <location>
        <begin position="36"/>
        <end position="55"/>
    </location>
</feature>
<keyword evidence="1" id="KW-0813">Transport</keyword>
<dbReference type="EMBL" id="BNCI01000002">
    <property type="protein sequence ID" value="GHF31062.1"/>
    <property type="molecule type" value="Genomic_DNA"/>
</dbReference>
<dbReference type="RefSeq" id="WP_191254010.1">
    <property type="nucleotide sequence ID" value="NZ_BNCI01000002.1"/>
</dbReference>
<dbReference type="Pfam" id="PF09527">
    <property type="entry name" value="ATPase_gene1"/>
    <property type="match status" value="1"/>
</dbReference>
<keyword evidence="3" id="KW-1133">Transmembrane helix</keyword>
<feature type="transmembrane region" description="Helical" evidence="3">
    <location>
        <begin position="67"/>
        <end position="85"/>
    </location>
</feature>
<comment type="function">
    <text evidence="1">A possible function for this protein is to guide the assembly of the membrane sector of the ATPase enzyme complex.</text>
</comment>
<sequence length="104" mass="11581">MTDQEPNLKSLDDRLKKARSQVTEDVQEDAPSPVGIAWRLGIELVAGVLVGLLIGNTLDDWLGTKPLFLILMLFLGFGAGIRNVVRESKRMQVLLEAEYKSKDK</sequence>
<dbReference type="GO" id="GO:0045259">
    <property type="term" value="C:proton-transporting ATP synthase complex"/>
    <property type="evidence" value="ECO:0007669"/>
    <property type="project" value="UniProtKB-UniRule"/>
</dbReference>
<comment type="caution">
    <text evidence="4">The sequence shown here is derived from an EMBL/GenBank/DDBJ whole genome shotgun (WGS) entry which is preliminary data.</text>
</comment>
<gene>
    <name evidence="4" type="ORF">GCM10017044_28110</name>
</gene>
<feature type="region of interest" description="Disordered" evidence="2">
    <location>
        <begin position="1"/>
        <end position="28"/>
    </location>
</feature>
<keyword evidence="1" id="KW-0375">Hydrogen ion transport</keyword>
<dbReference type="AlphaFoldDB" id="A0A919AZQ8"/>
<dbReference type="GO" id="GO:1902600">
    <property type="term" value="P:proton transmembrane transport"/>
    <property type="evidence" value="ECO:0007669"/>
    <property type="project" value="UniProtKB-KW"/>
</dbReference>
<dbReference type="PIRSF" id="PIRSF032126">
    <property type="entry name" value="F0F1_ATP_synthase_subunit_I"/>
    <property type="match status" value="1"/>
</dbReference>
<reference evidence="4" key="1">
    <citation type="journal article" date="2014" name="Int. J. Syst. Evol. Microbiol.">
        <title>Complete genome sequence of Corynebacterium casei LMG S-19264T (=DSM 44701T), isolated from a smear-ripened cheese.</title>
        <authorList>
            <consortium name="US DOE Joint Genome Institute (JGI-PGF)"/>
            <person name="Walter F."/>
            <person name="Albersmeier A."/>
            <person name="Kalinowski J."/>
            <person name="Ruckert C."/>
        </authorList>
    </citation>
    <scope>NUCLEOTIDE SEQUENCE</scope>
    <source>
        <strain evidence="4">KCTC 42590</strain>
    </source>
</reference>
<evidence type="ECO:0000256" key="3">
    <source>
        <dbReference type="SAM" id="Phobius"/>
    </source>
</evidence>
<accession>A0A919AZQ8</accession>
<proteinExistence type="inferred from homology"/>
<keyword evidence="1 3" id="KW-0472">Membrane</keyword>
<keyword evidence="1" id="KW-0406">Ion transport</keyword>
<keyword evidence="3" id="KW-0812">Transmembrane</keyword>
<evidence type="ECO:0000256" key="1">
    <source>
        <dbReference type="PIRNR" id="PIRNR032126"/>
    </source>
</evidence>
<organism evidence="4 5">
    <name type="scientific">Kordiimonas sediminis</name>
    <dbReference type="NCBI Taxonomy" id="1735581"/>
    <lineage>
        <taxon>Bacteria</taxon>
        <taxon>Pseudomonadati</taxon>
        <taxon>Pseudomonadota</taxon>
        <taxon>Alphaproteobacteria</taxon>
        <taxon>Kordiimonadales</taxon>
        <taxon>Kordiimonadaceae</taxon>
        <taxon>Kordiimonas</taxon>
    </lineage>
</organism>
<evidence type="ECO:0000313" key="4">
    <source>
        <dbReference type="EMBL" id="GHF31062.1"/>
    </source>
</evidence>
<evidence type="ECO:0000256" key="2">
    <source>
        <dbReference type="SAM" id="MobiDB-lite"/>
    </source>
</evidence>
<reference evidence="4" key="2">
    <citation type="submission" date="2020-09" db="EMBL/GenBank/DDBJ databases">
        <authorList>
            <person name="Sun Q."/>
            <person name="Kim S."/>
        </authorList>
    </citation>
    <scope>NUCLEOTIDE SEQUENCE</scope>
    <source>
        <strain evidence="4">KCTC 42590</strain>
    </source>
</reference>
<dbReference type="InterPro" id="IPR032820">
    <property type="entry name" value="ATPase_put"/>
</dbReference>